<feature type="compositionally biased region" description="Low complexity" evidence="1">
    <location>
        <begin position="581"/>
        <end position="596"/>
    </location>
</feature>
<feature type="compositionally biased region" description="Basic and acidic residues" evidence="1">
    <location>
        <begin position="560"/>
        <end position="569"/>
    </location>
</feature>
<feature type="compositionally biased region" description="Acidic residues" evidence="1">
    <location>
        <begin position="680"/>
        <end position="689"/>
    </location>
</feature>
<protein>
    <submittedName>
        <fullName evidence="4">Si:dkeyp-77h1.4</fullName>
    </submittedName>
</protein>
<dbReference type="CTD" id="283899"/>
<evidence type="ECO:0000313" key="5">
    <source>
        <dbReference type="Proteomes" id="UP000261540"/>
    </source>
</evidence>
<feature type="domain" description="INO80 complex subunit E N-terminal" evidence="3">
    <location>
        <begin position="488"/>
        <end position="535"/>
    </location>
</feature>
<dbReference type="AlphaFoldDB" id="A0A3B3R7R9"/>
<accession>A0A3B3R7R9</accession>
<proteinExistence type="predicted"/>
<keyword evidence="2" id="KW-0472">Membrane</keyword>
<dbReference type="InterPro" id="IPR056515">
    <property type="entry name" value="INO80E_N"/>
</dbReference>
<dbReference type="PANTHER" id="PTHR21812">
    <property type="entry name" value="INO80 COMPLEX SUBUNIT E"/>
    <property type="match status" value="1"/>
</dbReference>
<dbReference type="GeneTree" id="ENSGT00390000005284"/>
<evidence type="ECO:0000256" key="2">
    <source>
        <dbReference type="SAM" id="Phobius"/>
    </source>
</evidence>
<feature type="compositionally biased region" description="Acidic residues" evidence="1">
    <location>
        <begin position="697"/>
        <end position="713"/>
    </location>
</feature>
<dbReference type="Proteomes" id="UP000261540">
    <property type="component" value="Unplaced"/>
</dbReference>
<dbReference type="InterPro" id="IPR026678">
    <property type="entry name" value="INO80E"/>
</dbReference>
<dbReference type="Pfam" id="PF24237">
    <property type="entry name" value="INO80E"/>
    <property type="match status" value="1"/>
</dbReference>
<name>A0A3B3R7R9_9TELE</name>
<feature type="region of interest" description="Disordered" evidence="1">
    <location>
        <begin position="541"/>
        <end position="713"/>
    </location>
</feature>
<evidence type="ECO:0000313" key="4">
    <source>
        <dbReference type="Ensembl" id="ENSPKIP00000014822.1"/>
    </source>
</evidence>
<reference evidence="4" key="1">
    <citation type="submission" date="2025-08" db="UniProtKB">
        <authorList>
            <consortium name="Ensembl"/>
        </authorList>
    </citation>
    <scope>IDENTIFICATION</scope>
</reference>
<keyword evidence="2" id="KW-0812">Transmembrane</keyword>
<reference evidence="4" key="2">
    <citation type="submission" date="2025-09" db="UniProtKB">
        <authorList>
            <consortium name="Ensembl"/>
        </authorList>
    </citation>
    <scope>IDENTIFICATION</scope>
</reference>
<feature type="compositionally biased region" description="Low complexity" evidence="1">
    <location>
        <begin position="649"/>
        <end position="667"/>
    </location>
</feature>
<dbReference type="GO" id="GO:0031011">
    <property type="term" value="C:Ino80 complex"/>
    <property type="evidence" value="ECO:0007669"/>
    <property type="project" value="InterPro"/>
</dbReference>
<dbReference type="GO" id="GO:0006338">
    <property type="term" value="P:chromatin remodeling"/>
    <property type="evidence" value="ECO:0007669"/>
    <property type="project" value="InterPro"/>
</dbReference>
<feature type="compositionally biased region" description="Basic residues" evidence="1">
    <location>
        <begin position="629"/>
        <end position="640"/>
    </location>
</feature>
<dbReference type="Ensembl" id="ENSPKIT00000039278.1">
    <property type="protein sequence ID" value="ENSPKIP00000014822.1"/>
    <property type="gene ID" value="ENSPKIG00000001739.1"/>
</dbReference>
<dbReference type="PANTHER" id="PTHR21812:SF1">
    <property type="entry name" value="INO80 COMPLEX SUBUNIT E"/>
    <property type="match status" value="1"/>
</dbReference>
<keyword evidence="5" id="KW-1185">Reference proteome</keyword>
<feature type="transmembrane region" description="Helical" evidence="2">
    <location>
        <begin position="327"/>
        <end position="351"/>
    </location>
</feature>
<sequence length="713" mass="79590">MSIAHMGDKAKMTILRAITMSVLLCSVFSSKLKAKDIPRIAFFGEDVEILTSLTRSTEVLFKPSFLVLGGSEKVLMKDGNITDNRVTLNHLNHLVLENVGEDDEGEYVITNDDPHSVKRIKLIVRDCSNEQNVKYGEIYNIPMHDVSLPIILEFRHSPNEINDSVGPVTVLLNQSLTPTEDYKTRLRASEQRVSLHGVTRADEGSYTILDSEMKVKKKMCLNVKEHQHFAHLPYAGTLKIHLYLNRSLVKVFYTPESDSKRRLVLDQGELVVPMDASLDGRFFVEGSLCILEHVRVTDKGLFQVTDLEDFPVSNVYLTVDPYKLPSLYVAIISLLSLLAFLLCVCLFSCMLKVHRRAEKAKAIAKIAQHAGKEEGETFRQVVHDAYARFTEESSLQSQWDSNTDKTEVDIKGLEVSKPGQYRPLSPDKNNMETSDSGVEFNTAALPLDSDTDGLPTYTSQKLLLDSELMNGTAVPEEKMNGQAEMDVDYKRKYKNLKRKLKFLVYEQECFQEELRRAQRKLLKVSRDKSFLLDRLLQYERVDEDSSDSEATASSDNSEGEGLKDREREGVKKRRGSPGIPPLASSSSPHLSLLSRPGMNPLQPAASTPYLSTLPFPPEYLAPSAERGKKERKAKTTKHKKDSAGKAVGPATSNYPSSAASPAPSGAPFSWVPRQMLSGDAPEDEGESEGDSDRAEEERGEGEEAELVIDIPNE</sequence>
<evidence type="ECO:0000259" key="3">
    <source>
        <dbReference type="Pfam" id="PF24237"/>
    </source>
</evidence>
<keyword evidence="2" id="KW-1133">Transmembrane helix</keyword>
<organism evidence="4 5">
    <name type="scientific">Paramormyrops kingsleyae</name>
    <dbReference type="NCBI Taxonomy" id="1676925"/>
    <lineage>
        <taxon>Eukaryota</taxon>
        <taxon>Metazoa</taxon>
        <taxon>Chordata</taxon>
        <taxon>Craniata</taxon>
        <taxon>Vertebrata</taxon>
        <taxon>Euteleostomi</taxon>
        <taxon>Actinopterygii</taxon>
        <taxon>Neopterygii</taxon>
        <taxon>Teleostei</taxon>
        <taxon>Osteoglossocephala</taxon>
        <taxon>Osteoglossomorpha</taxon>
        <taxon>Osteoglossiformes</taxon>
        <taxon>Mormyridae</taxon>
        <taxon>Paramormyrops</taxon>
    </lineage>
</organism>
<evidence type="ECO:0000256" key="1">
    <source>
        <dbReference type="SAM" id="MobiDB-lite"/>
    </source>
</evidence>